<dbReference type="GO" id="GO:0004014">
    <property type="term" value="F:adenosylmethionine decarboxylase activity"/>
    <property type="evidence" value="ECO:0007669"/>
    <property type="project" value="InterPro"/>
</dbReference>
<sequence>MHLIIDGFGGDHAMMWDTDRLRSFLDEYPAALGMTRITEPEVLEYHGPKPTDNGISGFVIIAESHISVHTFPERDYVNIDVFSCKSFDHEQALADARSLFDLQSVKTWLLDRGLEWLDADQGTRETQRQRSLLETAASGSPVA</sequence>
<dbReference type="AlphaFoldDB" id="A0AA35QU78"/>
<keyword evidence="5" id="KW-0865">Zymogen</keyword>
<evidence type="ECO:0000313" key="9">
    <source>
        <dbReference type="EMBL" id="CAI7991237.1"/>
    </source>
</evidence>
<evidence type="ECO:0000256" key="8">
    <source>
        <dbReference type="ARBA" id="ARBA00023317"/>
    </source>
</evidence>
<evidence type="ECO:0000256" key="6">
    <source>
        <dbReference type="ARBA" id="ARBA00023239"/>
    </source>
</evidence>
<comment type="caution">
    <text evidence="9">The sequence shown here is derived from an EMBL/GenBank/DDBJ whole genome shotgun (WGS) entry which is preliminary data.</text>
</comment>
<dbReference type="InterPro" id="IPR003826">
    <property type="entry name" value="AdoMetDC_fam_prok"/>
</dbReference>
<evidence type="ECO:0000256" key="7">
    <source>
        <dbReference type="ARBA" id="ARBA00023270"/>
    </source>
</evidence>
<keyword evidence="3" id="KW-0068">Autocatalytic cleavage</keyword>
<dbReference type="Gene3D" id="3.60.90.10">
    <property type="entry name" value="S-adenosylmethionine decarboxylase"/>
    <property type="match status" value="1"/>
</dbReference>
<name>A0AA35QU78_GEOBA</name>
<evidence type="ECO:0000256" key="3">
    <source>
        <dbReference type="ARBA" id="ARBA00022813"/>
    </source>
</evidence>
<dbReference type="GO" id="GO:0005829">
    <property type="term" value="C:cytosol"/>
    <property type="evidence" value="ECO:0007669"/>
    <property type="project" value="TreeGrafter"/>
</dbReference>
<proteinExistence type="predicted"/>
<keyword evidence="6" id="KW-0456">Lyase</keyword>
<keyword evidence="4" id="KW-0620">Polyamine biosynthesis</keyword>
<gene>
    <name evidence="9" type="ORF">GBAR_LOCUS664</name>
</gene>
<keyword evidence="7" id="KW-0704">Schiff base</keyword>
<organism evidence="9 10">
    <name type="scientific">Geodia barretti</name>
    <name type="common">Barrett's horny sponge</name>
    <dbReference type="NCBI Taxonomy" id="519541"/>
    <lineage>
        <taxon>Eukaryota</taxon>
        <taxon>Metazoa</taxon>
        <taxon>Porifera</taxon>
        <taxon>Demospongiae</taxon>
        <taxon>Heteroscleromorpha</taxon>
        <taxon>Tetractinellida</taxon>
        <taxon>Astrophorina</taxon>
        <taxon>Geodiidae</taxon>
        <taxon>Geodia</taxon>
    </lineage>
</organism>
<dbReference type="Pfam" id="PF02675">
    <property type="entry name" value="AdoMet_dc"/>
    <property type="match status" value="1"/>
</dbReference>
<keyword evidence="2" id="KW-0210">Decarboxylase</keyword>
<keyword evidence="8" id="KW-0670">Pyruvate</keyword>
<evidence type="ECO:0000256" key="4">
    <source>
        <dbReference type="ARBA" id="ARBA00023115"/>
    </source>
</evidence>
<dbReference type="EMBL" id="CASHTH010000109">
    <property type="protein sequence ID" value="CAI7991237.1"/>
    <property type="molecule type" value="Genomic_DNA"/>
</dbReference>
<dbReference type="PANTHER" id="PTHR33866">
    <property type="entry name" value="S-ADENOSYLMETHIONINE DECARBOXYLASE PROENZYME"/>
    <property type="match status" value="1"/>
</dbReference>
<protein>
    <submittedName>
        <fullName evidence="9">S-adenosylmethionine decarboxylase proenzyme</fullName>
    </submittedName>
</protein>
<keyword evidence="10" id="KW-1185">Reference proteome</keyword>
<reference evidence="9" key="1">
    <citation type="submission" date="2023-03" db="EMBL/GenBank/DDBJ databases">
        <authorList>
            <person name="Steffen K."/>
            <person name="Cardenas P."/>
        </authorList>
    </citation>
    <scope>NUCLEOTIDE SEQUENCE</scope>
</reference>
<evidence type="ECO:0000256" key="5">
    <source>
        <dbReference type="ARBA" id="ARBA00023145"/>
    </source>
</evidence>
<comment type="cofactor">
    <cofactor evidence="1">
        <name>pyruvate</name>
        <dbReference type="ChEBI" id="CHEBI:15361"/>
    </cofactor>
</comment>
<dbReference type="SUPFAM" id="SSF56276">
    <property type="entry name" value="S-adenosylmethionine decarboxylase"/>
    <property type="match status" value="1"/>
</dbReference>
<dbReference type="PANTHER" id="PTHR33866:SF2">
    <property type="entry name" value="S-ADENOSYLMETHIONINE DECARBOXYLASE PROENZYME"/>
    <property type="match status" value="1"/>
</dbReference>
<evidence type="ECO:0000256" key="1">
    <source>
        <dbReference type="ARBA" id="ARBA00001928"/>
    </source>
</evidence>
<evidence type="ECO:0000313" key="10">
    <source>
        <dbReference type="Proteomes" id="UP001174909"/>
    </source>
</evidence>
<accession>A0AA35QU78</accession>
<evidence type="ECO:0000256" key="2">
    <source>
        <dbReference type="ARBA" id="ARBA00022793"/>
    </source>
</evidence>
<dbReference type="InterPro" id="IPR016067">
    <property type="entry name" value="S-AdoMet_deCO2ase_core"/>
</dbReference>
<dbReference type="GO" id="GO:0008295">
    <property type="term" value="P:spermidine biosynthetic process"/>
    <property type="evidence" value="ECO:0007669"/>
    <property type="project" value="InterPro"/>
</dbReference>
<dbReference type="Proteomes" id="UP001174909">
    <property type="component" value="Unassembled WGS sequence"/>
</dbReference>